<accession>A0A1H1NBX9</accession>
<keyword evidence="2" id="KW-0732">Signal</keyword>
<feature type="region of interest" description="Disordered" evidence="1">
    <location>
        <begin position="66"/>
        <end position="93"/>
    </location>
</feature>
<protein>
    <submittedName>
        <fullName evidence="5">Conserved repeat domain-containing protein</fullName>
    </submittedName>
</protein>
<feature type="region of interest" description="Disordered" evidence="1">
    <location>
        <begin position="439"/>
        <end position="493"/>
    </location>
</feature>
<reference evidence="5 6" key="1">
    <citation type="submission" date="2016-10" db="EMBL/GenBank/DDBJ databases">
        <authorList>
            <person name="de Groot N.N."/>
        </authorList>
    </citation>
    <scope>NUCLEOTIDE SEQUENCE [LARGE SCALE GENOMIC DNA]</scope>
    <source>
        <strain evidence="5 6">DSM 21741</strain>
    </source>
</reference>
<dbReference type="AlphaFoldDB" id="A0A1H1NBX9"/>
<gene>
    <name evidence="5" type="ORF">SAMN04488543_0831</name>
</gene>
<name>A0A1H1NBX9_9ACTN</name>
<feature type="compositionally biased region" description="Basic and acidic residues" evidence="1">
    <location>
        <begin position="406"/>
        <end position="415"/>
    </location>
</feature>
<dbReference type="RefSeq" id="WP_091410434.1">
    <property type="nucleotide sequence ID" value="NZ_LT629749.1"/>
</dbReference>
<dbReference type="InterPro" id="IPR055354">
    <property type="entry name" value="DUF7507"/>
</dbReference>
<organism evidence="5 6">
    <name type="scientific">Friedmanniella luteola</name>
    <dbReference type="NCBI Taxonomy" id="546871"/>
    <lineage>
        <taxon>Bacteria</taxon>
        <taxon>Bacillati</taxon>
        <taxon>Actinomycetota</taxon>
        <taxon>Actinomycetes</taxon>
        <taxon>Propionibacteriales</taxon>
        <taxon>Nocardioidaceae</taxon>
        <taxon>Friedmanniella</taxon>
    </lineage>
</organism>
<evidence type="ECO:0000256" key="1">
    <source>
        <dbReference type="SAM" id="MobiDB-lite"/>
    </source>
</evidence>
<dbReference type="EMBL" id="LT629749">
    <property type="protein sequence ID" value="SDR96390.1"/>
    <property type="molecule type" value="Genomic_DNA"/>
</dbReference>
<sequence length="513" mass="52097">MSQPAVPRPPLRALAVAAALGLALLASGGSPALAAPGYDYGDAPVDVDAGSGDPARALVTGPRLGATVSADRLDPDTGSSTKASESADGDDDDALAALPPLPVGRLTTLRLVVAVSRVTVPARLCGWVDLDLDRAFRTSERACVDVPAGARTAELRWDARAAAAGDSLVRLRIATAADEAELPDGPSASGEVEDHLLALVDPPPPPRLVLSLQTESSPTRVARLGEPVRYTYRVRNAGDVPVQGVTLTDVRVPPDQLSCSPALGAALAPSARLTCTATVLVTQDDLDFGALETAAEARAEAPSGDPDDPSDDLLAIGPATVEVRARPRLAVALTTAPARPAAGARVRATVTVTNAGNVTLTRVGLDAVRPQLSGVRCAPDRPARLAPGAELVCTGAFVVAPGDARRGRAEVRAGGRAEQPYGTTATRRDDVVARTTVALPLTRLVEPPAPAPEDTPTSRPEPEPTASAATPEPSARAEGLADSGGPGPVPALAGLLAAAGGGAVVALRARRPR</sequence>
<evidence type="ECO:0000313" key="5">
    <source>
        <dbReference type="EMBL" id="SDR96390.1"/>
    </source>
</evidence>
<feature type="domain" description="DUF7507" evidence="4">
    <location>
        <begin position="210"/>
        <end position="306"/>
    </location>
</feature>
<evidence type="ECO:0000313" key="6">
    <source>
        <dbReference type="Proteomes" id="UP000199092"/>
    </source>
</evidence>
<dbReference type="InterPro" id="IPR047589">
    <property type="entry name" value="DUF11_rpt"/>
</dbReference>
<feature type="domain" description="GEVED" evidence="3">
    <location>
        <begin position="124"/>
        <end position="197"/>
    </location>
</feature>
<feature type="domain" description="DUF7507" evidence="4">
    <location>
        <begin position="327"/>
        <end position="426"/>
    </location>
</feature>
<feature type="compositionally biased region" description="Low complexity" evidence="1">
    <location>
        <begin position="464"/>
        <end position="478"/>
    </location>
</feature>
<dbReference type="Pfam" id="PF24346">
    <property type="entry name" value="DUF7507"/>
    <property type="match status" value="2"/>
</dbReference>
<proteinExistence type="predicted"/>
<evidence type="ECO:0000256" key="2">
    <source>
        <dbReference type="SAM" id="SignalP"/>
    </source>
</evidence>
<dbReference type="STRING" id="546871.SAMN04488543_0831"/>
<feature type="region of interest" description="Disordered" evidence="1">
    <location>
        <begin position="406"/>
        <end position="426"/>
    </location>
</feature>
<dbReference type="InterPro" id="IPR045474">
    <property type="entry name" value="GEVED"/>
</dbReference>
<evidence type="ECO:0000259" key="3">
    <source>
        <dbReference type="Pfam" id="PF20009"/>
    </source>
</evidence>
<evidence type="ECO:0000259" key="4">
    <source>
        <dbReference type="Pfam" id="PF24346"/>
    </source>
</evidence>
<dbReference type="NCBIfam" id="TIGR01451">
    <property type="entry name" value="B_ant_repeat"/>
    <property type="match status" value="1"/>
</dbReference>
<dbReference type="Pfam" id="PF20009">
    <property type="entry name" value="GEVED"/>
    <property type="match status" value="1"/>
</dbReference>
<dbReference type="OrthoDB" id="3795101at2"/>
<feature type="chain" id="PRO_5009255369" evidence="2">
    <location>
        <begin position="35"/>
        <end position="513"/>
    </location>
</feature>
<dbReference type="Proteomes" id="UP000199092">
    <property type="component" value="Chromosome I"/>
</dbReference>
<keyword evidence="6" id="KW-1185">Reference proteome</keyword>
<feature type="signal peptide" evidence="2">
    <location>
        <begin position="1"/>
        <end position="34"/>
    </location>
</feature>